<evidence type="ECO:0000256" key="8">
    <source>
        <dbReference type="ARBA" id="ARBA00023136"/>
    </source>
</evidence>
<dbReference type="WBParaSite" id="maker-uti_cns_0006461-snap-gene-0.5-mRNA-1">
    <property type="protein sequence ID" value="maker-uti_cns_0006461-snap-gene-0.5-mRNA-1"/>
    <property type="gene ID" value="maker-uti_cns_0006461-snap-gene-0.5"/>
</dbReference>
<evidence type="ECO:0000256" key="5">
    <source>
        <dbReference type="ARBA" id="ARBA00022989"/>
    </source>
</evidence>
<evidence type="ECO:0000256" key="9">
    <source>
        <dbReference type="ARBA" id="ARBA00023201"/>
    </source>
</evidence>
<dbReference type="PANTHER" id="PTHR11690:SF300">
    <property type="entry name" value="PICKPOCKET PROTEIN 19"/>
    <property type="match status" value="1"/>
</dbReference>
<sequence length="512" mass="57977">MQIETPDVAKTNTDNYCRSVSIVMDIANENYSHFERQKAFESEVPACLPERALRFIDRVEISQHTLFEMAFEPCNLALCYSKFRSVPGAIRDSVGRHLLARQFGSDLSIALASCSFAGQKCTNEHFVNFEHPQLGMCHQFLKQKFTANMTSTQLANSELSIMYFTDSTDSKGRLPFGMEKLNQVVHDSVMSSSDDSNTALNAIIVPEKKFPWASRSIAIVAAQRMDVQLRIERAAKAVIASSDWAEKLTKLRSERQFVSEREDCINTYIVQKFIDYCKCLPSFQPIPVALVTKYKNCFDIKDISNFSRVVETCYNEQVSQIQRYQFEGSQMCQPPCRTDDYSTRFVTYSWPNLKNAQSIELIKQLASNFGYRTSISGMRGLANIYQVLLKVQSYSESSSENKTASDRLNFDAELEALQNRLAWLTVKAWSATIQEISEEEAYPTKNLVADFGGILGLWCGVSILTLCELLELLFYIFRALFAGKFVGTTVNTEMNSYIGSTETTAVEKVEEL</sequence>
<reference evidence="14" key="1">
    <citation type="submission" date="2016-11" db="UniProtKB">
        <authorList>
            <consortium name="WormBaseParasite"/>
        </authorList>
    </citation>
    <scope>IDENTIFICATION</scope>
</reference>
<keyword evidence="6" id="KW-0915">Sodium</keyword>
<keyword evidence="4 11" id="KW-0812">Transmembrane</keyword>
<feature type="transmembrane region" description="Helical" evidence="12">
    <location>
        <begin position="455"/>
        <end position="477"/>
    </location>
</feature>
<comment type="similarity">
    <text evidence="11">Belongs to the amiloride-sensitive sodium channel (TC 1.A.6) family.</text>
</comment>
<evidence type="ECO:0000256" key="1">
    <source>
        <dbReference type="ARBA" id="ARBA00004141"/>
    </source>
</evidence>
<keyword evidence="9 11" id="KW-0739">Sodium transport</keyword>
<dbReference type="GO" id="GO:0015280">
    <property type="term" value="F:ligand-gated sodium channel activity"/>
    <property type="evidence" value="ECO:0007669"/>
    <property type="project" value="TreeGrafter"/>
</dbReference>
<dbReference type="PANTHER" id="PTHR11690">
    <property type="entry name" value="AMILORIDE-SENSITIVE SODIUM CHANNEL-RELATED"/>
    <property type="match status" value="1"/>
</dbReference>
<evidence type="ECO:0000256" key="3">
    <source>
        <dbReference type="ARBA" id="ARBA00022461"/>
    </source>
</evidence>
<comment type="subcellular location">
    <subcellularLocation>
        <location evidence="1">Membrane</location>
        <topology evidence="1">Multi-pass membrane protein</topology>
    </subcellularLocation>
</comment>
<keyword evidence="5 12" id="KW-1133">Transmembrane helix</keyword>
<evidence type="ECO:0000256" key="7">
    <source>
        <dbReference type="ARBA" id="ARBA00023065"/>
    </source>
</evidence>
<evidence type="ECO:0000313" key="13">
    <source>
        <dbReference type="Proteomes" id="UP000095280"/>
    </source>
</evidence>
<organism evidence="13 14">
    <name type="scientific">Macrostomum lignano</name>
    <dbReference type="NCBI Taxonomy" id="282301"/>
    <lineage>
        <taxon>Eukaryota</taxon>
        <taxon>Metazoa</taxon>
        <taxon>Spiralia</taxon>
        <taxon>Lophotrochozoa</taxon>
        <taxon>Platyhelminthes</taxon>
        <taxon>Rhabditophora</taxon>
        <taxon>Macrostomorpha</taxon>
        <taxon>Macrostomida</taxon>
        <taxon>Macrostomidae</taxon>
        <taxon>Macrostomum</taxon>
    </lineage>
</organism>
<evidence type="ECO:0000256" key="6">
    <source>
        <dbReference type="ARBA" id="ARBA00023053"/>
    </source>
</evidence>
<keyword evidence="2 11" id="KW-0813">Transport</keyword>
<evidence type="ECO:0000256" key="2">
    <source>
        <dbReference type="ARBA" id="ARBA00022448"/>
    </source>
</evidence>
<accession>A0A1I8HJZ9</accession>
<name>A0A1I8HJZ9_9PLAT</name>
<keyword evidence="8 12" id="KW-0472">Membrane</keyword>
<proteinExistence type="inferred from homology"/>
<dbReference type="Gene3D" id="1.10.287.770">
    <property type="entry name" value="YojJ-like"/>
    <property type="match status" value="1"/>
</dbReference>
<dbReference type="AlphaFoldDB" id="A0A1I8HJZ9"/>
<keyword evidence="13" id="KW-1185">Reference proteome</keyword>
<protein>
    <submittedName>
        <fullName evidence="14">Amiloride-sensitive sodium channel</fullName>
    </submittedName>
</protein>
<evidence type="ECO:0000313" key="14">
    <source>
        <dbReference type="WBParaSite" id="maker-uti_cns_0006461-snap-gene-0.5-mRNA-1"/>
    </source>
</evidence>
<dbReference type="InterPro" id="IPR001873">
    <property type="entry name" value="ENaC"/>
</dbReference>
<dbReference type="Proteomes" id="UP000095280">
    <property type="component" value="Unplaced"/>
</dbReference>
<keyword evidence="7 11" id="KW-0406">Ion transport</keyword>
<dbReference type="Pfam" id="PF00858">
    <property type="entry name" value="ASC"/>
    <property type="match status" value="1"/>
</dbReference>
<keyword evidence="3 11" id="KW-0894">Sodium channel</keyword>
<evidence type="ECO:0000256" key="11">
    <source>
        <dbReference type="RuleBase" id="RU000679"/>
    </source>
</evidence>
<dbReference type="GO" id="GO:0005886">
    <property type="term" value="C:plasma membrane"/>
    <property type="evidence" value="ECO:0007669"/>
    <property type="project" value="TreeGrafter"/>
</dbReference>
<keyword evidence="10 11" id="KW-0407">Ion channel</keyword>
<evidence type="ECO:0000256" key="4">
    <source>
        <dbReference type="ARBA" id="ARBA00022692"/>
    </source>
</evidence>
<evidence type="ECO:0000256" key="10">
    <source>
        <dbReference type="ARBA" id="ARBA00023303"/>
    </source>
</evidence>
<evidence type="ECO:0000256" key="12">
    <source>
        <dbReference type="SAM" id="Phobius"/>
    </source>
</evidence>